<feature type="region of interest" description="Disordered" evidence="1">
    <location>
        <begin position="1"/>
        <end position="26"/>
    </location>
</feature>
<name>F0BFI5_9XANT</name>
<dbReference type="InterPro" id="IPR029068">
    <property type="entry name" value="Glyas_Bleomycin-R_OHBP_Dase"/>
</dbReference>
<gene>
    <name evidence="2" type="ORF">XVE_2969</name>
</gene>
<dbReference type="Gene3D" id="3.10.180.10">
    <property type="entry name" value="2,3-Dihydroxybiphenyl 1,2-Dioxygenase, domain 1"/>
    <property type="match status" value="1"/>
</dbReference>
<accession>F0BFI5</accession>
<reference evidence="2 3" key="1">
    <citation type="journal article" date="2011" name="BMC Genomics">
        <title>Comparative genomics reveals diversity among xanthomonads infecting tomato and pepper.</title>
        <authorList>
            <person name="Potnis N."/>
            <person name="Krasileva K."/>
            <person name="Chow V."/>
            <person name="Almeida N.F."/>
            <person name="Patil P.B."/>
            <person name="Ryan R.P."/>
            <person name="Sharlach M."/>
            <person name="Behlau F."/>
            <person name="Dow J.M."/>
            <person name="Momol M.T."/>
            <person name="White F.F."/>
            <person name="Preston J.F."/>
            <person name="Vinatzer B.A."/>
            <person name="Koebnik R."/>
            <person name="Setubal J.C."/>
            <person name="Norman D.J."/>
            <person name="Staskawicz B.J."/>
            <person name="Jones J.B."/>
        </authorList>
    </citation>
    <scope>NUCLEOTIDE SEQUENCE [LARGE SCALE GENOMIC DNA]</scope>
    <source>
        <strain evidence="2 3">ATCC 35937</strain>
    </source>
</reference>
<dbReference type="EMBL" id="AEQV01000106">
    <property type="protein sequence ID" value="EGD08752.1"/>
    <property type="molecule type" value="Genomic_DNA"/>
</dbReference>
<organism evidence="2 3">
    <name type="scientific">Xanthomonas vesicatoria ATCC 35937</name>
    <dbReference type="NCBI Taxonomy" id="925775"/>
    <lineage>
        <taxon>Bacteria</taxon>
        <taxon>Pseudomonadati</taxon>
        <taxon>Pseudomonadota</taxon>
        <taxon>Gammaproteobacteria</taxon>
        <taxon>Lysobacterales</taxon>
        <taxon>Lysobacteraceae</taxon>
        <taxon>Xanthomonas</taxon>
    </lineage>
</organism>
<evidence type="ECO:0008006" key="4">
    <source>
        <dbReference type="Google" id="ProtNLM"/>
    </source>
</evidence>
<evidence type="ECO:0000313" key="3">
    <source>
        <dbReference type="Proteomes" id="UP000003299"/>
    </source>
</evidence>
<dbReference type="SUPFAM" id="SSF54593">
    <property type="entry name" value="Glyoxalase/Bleomycin resistance protein/Dihydroxybiphenyl dioxygenase"/>
    <property type="match status" value="1"/>
</dbReference>
<sequence>MHLADDRYRRQTAWPGSDAPRSPAGSTTQLVFAITRDLAVHRAHLRSTGIAVGELERYPGFAYQIYEGRDPEGNVFQVIGPD</sequence>
<proteinExistence type="predicted"/>
<comment type="caution">
    <text evidence="2">The sequence shown here is derived from an EMBL/GenBank/DDBJ whole genome shotgun (WGS) entry which is preliminary data.</text>
</comment>
<evidence type="ECO:0000313" key="2">
    <source>
        <dbReference type="EMBL" id="EGD08752.1"/>
    </source>
</evidence>
<dbReference type="Proteomes" id="UP000003299">
    <property type="component" value="Unassembled WGS sequence"/>
</dbReference>
<dbReference type="AlphaFoldDB" id="F0BFI5"/>
<protein>
    <recommendedName>
        <fullName evidence="4">VOC domain-containing protein</fullName>
    </recommendedName>
</protein>
<evidence type="ECO:0000256" key="1">
    <source>
        <dbReference type="SAM" id="MobiDB-lite"/>
    </source>
</evidence>